<dbReference type="SMART" id="SM00220">
    <property type="entry name" value="S_TKc"/>
    <property type="match status" value="1"/>
</dbReference>
<feature type="domain" description="EF-hand" evidence="9">
    <location>
        <begin position="693"/>
        <end position="728"/>
    </location>
</feature>
<dbReference type="InterPro" id="IPR045269">
    <property type="entry name" value="Atg1-like"/>
</dbReference>
<feature type="domain" description="EF-hand" evidence="9">
    <location>
        <begin position="561"/>
        <end position="596"/>
    </location>
</feature>
<keyword evidence="1" id="KW-0808">Transferase</keyword>
<evidence type="ECO:0000313" key="11">
    <source>
        <dbReference type="Proteomes" id="UP000054937"/>
    </source>
</evidence>
<dbReference type="Gene3D" id="1.10.510.10">
    <property type="entry name" value="Transferase(Phosphotransferase) domain 1"/>
    <property type="match status" value="1"/>
</dbReference>
<dbReference type="PROSITE" id="PS50011">
    <property type="entry name" value="PROTEIN_KINASE_DOM"/>
    <property type="match status" value="1"/>
</dbReference>
<dbReference type="PANTHER" id="PTHR24348">
    <property type="entry name" value="SERINE/THREONINE-PROTEIN KINASE UNC-51-RELATED"/>
    <property type="match status" value="1"/>
</dbReference>
<protein>
    <submittedName>
        <fullName evidence="10">Protein kinase-like domain</fullName>
    </submittedName>
</protein>
<keyword evidence="3 10" id="KW-0418">Kinase</keyword>
<feature type="region of interest" description="Disordered" evidence="7">
    <location>
        <begin position="129"/>
        <end position="148"/>
    </location>
</feature>
<feature type="domain" description="EF-hand" evidence="9">
    <location>
        <begin position="597"/>
        <end position="632"/>
    </location>
</feature>
<dbReference type="InterPro" id="IPR011992">
    <property type="entry name" value="EF-hand-dom_pair"/>
</dbReference>
<keyword evidence="4" id="KW-0106">Calcium</keyword>
<organism evidence="10 11">
    <name type="scientific">Pseudocohnilembus persalinus</name>
    <name type="common">Ciliate</name>
    <dbReference type="NCBI Taxonomy" id="266149"/>
    <lineage>
        <taxon>Eukaryota</taxon>
        <taxon>Sar</taxon>
        <taxon>Alveolata</taxon>
        <taxon>Ciliophora</taxon>
        <taxon>Intramacronucleata</taxon>
        <taxon>Oligohymenophorea</taxon>
        <taxon>Scuticociliatia</taxon>
        <taxon>Philasterida</taxon>
        <taxon>Pseudocohnilembidae</taxon>
        <taxon>Pseudocohnilembus</taxon>
    </lineage>
</organism>
<dbReference type="AlphaFoldDB" id="A0A0V0QUG4"/>
<dbReference type="GO" id="GO:0000407">
    <property type="term" value="C:phagophore assembly site"/>
    <property type="evidence" value="ECO:0007669"/>
    <property type="project" value="TreeGrafter"/>
</dbReference>
<dbReference type="InterPro" id="IPR000719">
    <property type="entry name" value="Prot_kinase_dom"/>
</dbReference>
<feature type="domain" description="EF-hand" evidence="9">
    <location>
        <begin position="657"/>
        <end position="692"/>
    </location>
</feature>
<evidence type="ECO:0000256" key="4">
    <source>
        <dbReference type="ARBA" id="ARBA00022837"/>
    </source>
</evidence>
<evidence type="ECO:0000256" key="6">
    <source>
        <dbReference type="ARBA" id="ARBA00024334"/>
    </source>
</evidence>
<gene>
    <name evidence="10" type="ORF">PPERSA_01074</name>
</gene>
<keyword evidence="11" id="KW-1185">Reference proteome</keyword>
<feature type="domain" description="EF-hand" evidence="9">
    <location>
        <begin position="507"/>
        <end position="542"/>
    </location>
</feature>
<dbReference type="GO" id="GO:0005509">
    <property type="term" value="F:calcium ion binding"/>
    <property type="evidence" value="ECO:0007669"/>
    <property type="project" value="InterPro"/>
</dbReference>
<dbReference type="GO" id="GO:0005829">
    <property type="term" value="C:cytosol"/>
    <property type="evidence" value="ECO:0007669"/>
    <property type="project" value="TreeGrafter"/>
</dbReference>
<dbReference type="Gene3D" id="1.10.238.10">
    <property type="entry name" value="EF-hand"/>
    <property type="match status" value="3"/>
</dbReference>
<evidence type="ECO:0000259" key="8">
    <source>
        <dbReference type="PROSITE" id="PS50011"/>
    </source>
</evidence>
<evidence type="ECO:0000259" key="9">
    <source>
        <dbReference type="PROSITE" id="PS50222"/>
    </source>
</evidence>
<feature type="domain" description="EF-hand" evidence="9">
    <location>
        <begin position="476"/>
        <end position="506"/>
    </location>
</feature>
<comment type="caution">
    <text evidence="10">The sequence shown here is derived from an EMBL/GenBank/DDBJ whole genome shotgun (WGS) entry which is preliminary data.</text>
</comment>
<evidence type="ECO:0000256" key="1">
    <source>
        <dbReference type="ARBA" id="ARBA00022679"/>
    </source>
</evidence>
<evidence type="ECO:0000313" key="10">
    <source>
        <dbReference type="EMBL" id="KRX05996.1"/>
    </source>
</evidence>
<evidence type="ECO:0000256" key="7">
    <source>
        <dbReference type="SAM" id="MobiDB-lite"/>
    </source>
</evidence>
<dbReference type="Pfam" id="PF00069">
    <property type="entry name" value="Pkinase"/>
    <property type="match status" value="1"/>
</dbReference>
<dbReference type="PROSITE" id="PS00018">
    <property type="entry name" value="EF_HAND_1"/>
    <property type="match status" value="4"/>
</dbReference>
<dbReference type="GO" id="GO:0000045">
    <property type="term" value="P:autophagosome assembly"/>
    <property type="evidence" value="ECO:0007669"/>
    <property type="project" value="TreeGrafter"/>
</dbReference>
<keyword evidence="5" id="KW-0067">ATP-binding</keyword>
<proteinExistence type="inferred from homology"/>
<dbReference type="GO" id="GO:0016020">
    <property type="term" value="C:membrane"/>
    <property type="evidence" value="ECO:0007669"/>
    <property type="project" value="TreeGrafter"/>
</dbReference>
<dbReference type="GO" id="GO:0005524">
    <property type="term" value="F:ATP binding"/>
    <property type="evidence" value="ECO:0007669"/>
    <property type="project" value="UniProtKB-KW"/>
</dbReference>
<dbReference type="GO" id="GO:0004674">
    <property type="term" value="F:protein serine/threonine kinase activity"/>
    <property type="evidence" value="ECO:0007669"/>
    <property type="project" value="InterPro"/>
</dbReference>
<dbReference type="InterPro" id="IPR018247">
    <property type="entry name" value="EF_Hand_1_Ca_BS"/>
</dbReference>
<feature type="domain" description="Protein kinase" evidence="8">
    <location>
        <begin position="177"/>
        <end position="437"/>
    </location>
</feature>
<dbReference type="SUPFAM" id="SSF47473">
    <property type="entry name" value="EF-hand"/>
    <property type="match status" value="2"/>
</dbReference>
<evidence type="ECO:0000256" key="2">
    <source>
        <dbReference type="ARBA" id="ARBA00022741"/>
    </source>
</evidence>
<dbReference type="PANTHER" id="PTHR24348:SF22">
    <property type="entry name" value="NON-SPECIFIC SERINE_THREONINE PROTEIN KINASE"/>
    <property type="match status" value="1"/>
</dbReference>
<accession>A0A0V0QUG4</accession>
<comment type="similarity">
    <text evidence="6">Belongs to the protein kinase superfamily. Ser/Thr protein kinase family. CDPK subfamily.</text>
</comment>
<dbReference type="PROSITE" id="PS00108">
    <property type="entry name" value="PROTEIN_KINASE_ST"/>
    <property type="match status" value="1"/>
</dbReference>
<dbReference type="PROSITE" id="PS50222">
    <property type="entry name" value="EF_HAND_2"/>
    <property type="match status" value="6"/>
</dbReference>
<sequence length="729" mass="86581">MLVVELVENLQKTFGNQKVENIDIQQQLQAQKIKSKNNLIKFNRIEFDAQTPQNQKKSKQRQSAVHNNDHLNIKELGQDFEYEKQMVHQRYSHANIKNGHYFQINSPINQIKKYEHSLDNFNISLQKQKSSQNIKNGKSANWSKVQPQQSSTSIEKQDFIQKFQQMKSLNPSPTHKNQNSPFLQTGHQRRIVYLAYNSLNQEQKAAIKCIDRKRIHMFSFEESQMHKEIQLLKDLELQNVQNLVKMIDYKFQGDFIYIVFEYCNQGDLRQQLKKKKMIQEQEAINIMHQIIMGMKQLIKNNYVHRDLKPENILIKDDIYKLGDFGMATKIDIRKQQLMYEYVGSPLYMSPQLLLQESYSSKSDIWSLGLIFYELLFGKTPWPCRDVNSLIRNLQTTPLRFPYEVPINNQTKDFLTNTLMIKESDRYDWEQVFNHPIFTQTYEDIQKSYVPYIQLDSYSRNVIGTLQDVMQCYNMSIEECFNKFDLNNDGQLDYEEFHLFLSTIDKRLTSQETLHLFKKFDTSKDGLVSLDEFMEVFLQYDFSDIQDTAYILIHEIREIIKSYNIKVREVFEEIDTNSNYNLDQQEFKKFVLKIAPKLQDDEILQVFKKFDHNDDGVISLQEFENTLLRGVPGEEHRFNLEEEKIKKILKELKKIIFKKKVDLKKVFDTYDHRKNGQMSFKAVKKMVQILEPKVSKKDVDIAFKMLDSNKDGKVSYDEFVLFFSNDNENN</sequence>
<name>A0A0V0QUG4_PSEPJ</name>
<dbReference type="GO" id="GO:0010506">
    <property type="term" value="P:regulation of autophagy"/>
    <property type="evidence" value="ECO:0007669"/>
    <property type="project" value="InterPro"/>
</dbReference>
<dbReference type="EMBL" id="LDAU01000102">
    <property type="protein sequence ID" value="KRX05996.1"/>
    <property type="molecule type" value="Genomic_DNA"/>
</dbReference>
<dbReference type="Proteomes" id="UP000054937">
    <property type="component" value="Unassembled WGS sequence"/>
</dbReference>
<dbReference type="Pfam" id="PF13499">
    <property type="entry name" value="EF-hand_7"/>
    <property type="match status" value="3"/>
</dbReference>
<dbReference type="SMART" id="SM00054">
    <property type="entry name" value="EFh"/>
    <property type="match status" value="6"/>
</dbReference>
<dbReference type="InterPro" id="IPR002048">
    <property type="entry name" value="EF_hand_dom"/>
</dbReference>
<dbReference type="OrthoDB" id="5979581at2759"/>
<dbReference type="FunFam" id="1.10.510.10:FF:000737">
    <property type="entry name" value="Protein kinase, putative"/>
    <property type="match status" value="1"/>
</dbReference>
<evidence type="ECO:0000256" key="3">
    <source>
        <dbReference type="ARBA" id="ARBA00022777"/>
    </source>
</evidence>
<evidence type="ECO:0000256" key="5">
    <source>
        <dbReference type="ARBA" id="ARBA00022840"/>
    </source>
</evidence>
<keyword evidence="2" id="KW-0547">Nucleotide-binding</keyword>
<dbReference type="Gene3D" id="3.30.200.20">
    <property type="entry name" value="Phosphorylase Kinase, domain 1"/>
    <property type="match status" value="1"/>
</dbReference>
<dbReference type="GO" id="GO:0005776">
    <property type="term" value="C:autophagosome"/>
    <property type="evidence" value="ECO:0007669"/>
    <property type="project" value="TreeGrafter"/>
</dbReference>
<dbReference type="InterPro" id="IPR008271">
    <property type="entry name" value="Ser/Thr_kinase_AS"/>
</dbReference>
<reference evidence="10 11" key="1">
    <citation type="journal article" date="2015" name="Sci. Rep.">
        <title>Genome of the facultative scuticociliatosis pathogen Pseudocohnilembus persalinus provides insight into its virulence through horizontal gene transfer.</title>
        <authorList>
            <person name="Xiong J."/>
            <person name="Wang G."/>
            <person name="Cheng J."/>
            <person name="Tian M."/>
            <person name="Pan X."/>
            <person name="Warren A."/>
            <person name="Jiang C."/>
            <person name="Yuan D."/>
            <person name="Miao W."/>
        </authorList>
    </citation>
    <scope>NUCLEOTIDE SEQUENCE [LARGE SCALE GENOMIC DNA]</scope>
    <source>
        <strain evidence="10">36N120E</strain>
    </source>
</reference>
<dbReference type="InParanoid" id="A0A0V0QUG4"/>
<dbReference type="SUPFAM" id="SSF56112">
    <property type="entry name" value="Protein kinase-like (PK-like)"/>
    <property type="match status" value="1"/>
</dbReference>
<dbReference type="InterPro" id="IPR011009">
    <property type="entry name" value="Kinase-like_dom_sf"/>
</dbReference>